<keyword evidence="4" id="KW-1185">Reference proteome</keyword>
<reference evidence="4" key="2">
    <citation type="submission" date="2015-01" db="EMBL/GenBank/DDBJ databases">
        <title>Evolutionary Origins and Diversification of the Mycorrhizal Mutualists.</title>
        <authorList>
            <consortium name="DOE Joint Genome Institute"/>
            <consortium name="Mycorrhizal Genomics Consortium"/>
            <person name="Kohler A."/>
            <person name="Kuo A."/>
            <person name="Nagy L.G."/>
            <person name="Floudas D."/>
            <person name="Copeland A."/>
            <person name="Barry K.W."/>
            <person name="Cichocki N."/>
            <person name="Veneault-Fourrey C."/>
            <person name="LaButti K."/>
            <person name="Lindquist E.A."/>
            <person name="Lipzen A."/>
            <person name="Lundell T."/>
            <person name="Morin E."/>
            <person name="Murat C."/>
            <person name="Riley R."/>
            <person name="Ohm R."/>
            <person name="Sun H."/>
            <person name="Tunlid A."/>
            <person name="Henrissat B."/>
            <person name="Grigoriev I.V."/>
            <person name="Hibbett D.S."/>
            <person name="Martin F."/>
        </authorList>
    </citation>
    <scope>NUCLEOTIDE SEQUENCE [LARGE SCALE GENOMIC DNA]</scope>
    <source>
        <strain evidence="4">h7</strain>
    </source>
</reference>
<evidence type="ECO:0000256" key="1">
    <source>
        <dbReference type="SAM" id="MobiDB-lite"/>
    </source>
</evidence>
<keyword evidence="2" id="KW-1133">Transmembrane helix</keyword>
<sequence length="545" mass="57235">MSRWVLVDDSDSGISYIGAGWFPDKGSLDSLGNFGPPYLSTLHGTQSDGSFSYTFTGTRVLITGTNQVSNSSGVTNPSFQCLVDGENVSTVTLSAPENRLLFCEKDGLSVGQHQISVAVTVSNQETFWFDYIQYLPTASVSLANAALSIGFTDSQIQYGSGWSSNNLGSSTSQNAATLSFQFIGISLTWLGYYANSQALLSTTATYSIDGQTPTSFSLRGGATGQLLNQIMFQTPQLSSGSHKLDIVYQGNSQSTPLTLNILIVQNDSSISSNSALPSSSGNQISGSQISSTTGTRASRVSSSFVTSPISAATAIPSGFSYTSDSTGGVFATGVASTGSSSAHNSSNLGPIIGGVVGGMVLLLLAIFGCLFLRRRRTKEDTNNIPEPMVVEPFNHPPTATISLMGSSKPPSTAGTSKFFVQHQHPGQFQVGSGHAGPGDPHSGSISSRDRGGGSSLQTIASHTRGTSSIDISSAERPMVQTRSNFDAPGIIRPQKELQLQSSASDDNPFIPLTRVIHEEDSGMRLPHADGYGNRVEVLPPRYTAG</sequence>
<keyword evidence="2" id="KW-0812">Transmembrane</keyword>
<evidence type="ECO:0000256" key="2">
    <source>
        <dbReference type="SAM" id="Phobius"/>
    </source>
</evidence>
<name>A0A0C3BS91_HEBCY</name>
<feature type="transmembrane region" description="Helical" evidence="2">
    <location>
        <begin position="351"/>
        <end position="372"/>
    </location>
</feature>
<evidence type="ECO:0008006" key="5">
    <source>
        <dbReference type="Google" id="ProtNLM"/>
    </source>
</evidence>
<dbReference type="AlphaFoldDB" id="A0A0C3BS91"/>
<feature type="region of interest" description="Disordered" evidence="1">
    <location>
        <begin position="426"/>
        <end position="467"/>
    </location>
</feature>
<reference evidence="3 4" key="1">
    <citation type="submission" date="2014-04" db="EMBL/GenBank/DDBJ databases">
        <authorList>
            <consortium name="DOE Joint Genome Institute"/>
            <person name="Kuo A."/>
            <person name="Gay G."/>
            <person name="Dore J."/>
            <person name="Kohler A."/>
            <person name="Nagy L.G."/>
            <person name="Floudas D."/>
            <person name="Copeland A."/>
            <person name="Barry K.W."/>
            <person name="Cichocki N."/>
            <person name="Veneault-Fourrey C."/>
            <person name="LaButti K."/>
            <person name="Lindquist E.A."/>
            <person name="Lipzen A."/>
            <person name="Lundell T."/>
            <person name="Morin E."/>
            <person name="Murat C."/>
            <person name="Sun H."/>
            <person name="Tunlid A."/>
            <person name="Henrissat B."/>
            <person name="Grigoriev I.V."/>
            <person name="Hibbett D.S."/>
            <person name="Martin F."/>
            <person name="Nordberg H.P."/>
            <person name="Cantor M.N."/>
            <person name="Hua S.X."/>
        </authorList>
    </citation>
    <scope>NUCLEOTIDE SEQUENCE [LARGE SCALE GENOMIC DNA]</scope>
    <source>
        <strain evidence="4">h7</strain>
    </source>
</reference>
<dbReference type="Proteomes" id="UP000053424">
    <property type="component" value="Unassembled WGS sequence"/>
</dbReference>
<evidence type="ECO:0000313" key="3">
    <source>
        <dbReference type="EMBL" id="KIM39555.1"/>
    </source>
</evidence>
<evidence type="ECO:0000313" key="4">
    <source>
        <dbReference type="Proteomes" id="UP000053424"/>
    </source>
</evidence>
<dbReference type="Gene3D" id="1.20.5.510">
    <property type="entry name" value="Single helix bin"/>
    <property type="match status" value="1"/>
</dbReference>
<dbReference type="EMBL" id="KN831785">
    <property type="protein sequence ID" value="KIM39555.1"/>
    <property type="molecule type" value="Genomic_DNA"/>
</dbReference>
<keyword evidence="2" id="KW-0472">Membrane</keyword>
<dbReference type="OrthoDB" id="3052647at2759"/>
<dbReference type="HOGENOM" id="CLU_036313_2_0_1"/>
<protein>
    <recommendedName>
        <fullName evidence="5">Transmembrane protein</fullName>
    </recommendedName>
</protein>
<gene>
    <name evidence="3" type="ORF">M413DRAFT_12137</name>
</gene>
<feature type="region of interest" description="Disordered" evidence="1">
    <location>
        <begin position="274"/>
        <end position="293"/>
    </location>
</feature>
<dbReference type="Gene3D" id="2.60.120.260">
    <property type="entry name" value="Galactose-binding domain-like"/>
    <property type="match status" value="2"/>
</dbReference>
<feature type="compositionally biased region" description="Polar residues" evidence="1">
    <location>
        <begin position="456"/>
        <end position="467"/>
    </location>
</feature>
<dbReference type="STRING" id="686832.A0A0C3BS91"/>
<organism evidence="3 4">
    <name type="scientific">Hebeloma cylindrosporum</name>
    <dbReference type="NCBI Taxonomy" id="76867"/>
    <lineage>
        <taxon>Eukaryota</taxon>
        <taxon>Fungi</taxon>
        <taxon>Dikarya</taxon>
        <taxon>Basidiomycota</taxon>
        <taxon>Agaricomycotina</taxon>
        <taxon>Agaricomycetes</taxon>
        <taxon>Agaricomycetidae</taxon>
        <taxon>Agaricales</taxon>
        <taxon>Agaricineae</taxon>
        <taxon>Hymenogastraceae</taxon>
        <taxon>Hebeloma</taxon>
    </lineage>
</organism>
<accession>A0A0C3BS91</accession>
<proteinExistence type="predicted"/>